<proteinExistence type="inferred from homology"/>
<dbReference type="Pfam" id="PF05199">
    <property type="entry name" value="GMC_oxred_C"/>
    <property type="match status" value="1"/>
</dbReference>
<dbReference type="Proteomes" id="UP000297245">
    <property type="component" value="Unassembled WGS sequence"/>
</dbReference>
<gene>
    <name evidence="15" type="ORF">K435DRAFT_856852</name>
</gene>
<evidence type="ECO:0000256" key="12">
    <source>
        <dbReference type="SAM" id="SignalP"/>
    </source>
</evidence>
<feature type="region of interest" description="Disordered" evidence="11">
    <location>
        <begin position="509"/>
        <end position="533"/>
    </location>
</feature>
<sequence>MAGRTLALLALFSSTFAASGVTNNSSSVNGQEFDYIVIGAGLGGTTVAARLSENPDYTVLLVEVGADNRDDSRVYDIYAYSQVFGSELDWAWDTDQGRVMHGGKTLGGSTSINGGHYTRGLAAQYDAISSLLEDADAGAGWDWDGIFSYMKKSEGFSAPNDQQRAKGAQSVDAYHGTSGPLQVTYPDEMYGGPQQIAFVNTITNLTGIIHAADINGGDGNAVSITPFTINWHAGDHRSSSAEAYLTPVENDRTNWLTLTEHMVTKITWANPGNIPLTASGIEFAPANGSSTRYTAKARKEVIVSAGAIQTPALLQLSGIGDSNLLGPLGITTLLDLKTVGKNLQEQTMNSLGANGNFDDGGRGPSDAIAYPSLYQVFGNNASDAVKKIQSNLQTWASSQADSALDADALEQIFQVQSDLIIDQNAPIVELFYDTGFPDVLFPPVTVISDIGIDMWQLLPFSRGSVSIQTNDPFVKPAVKVNYFSVDWDLDVQIASARLSREIITGSPLSELSTGETIPGSEVPDNDQRGSDDSWRSWITEGFSSVAHPVGTAAMMKRSLGGVIDAQLKVYDTSNVRVVDASVLPLQISAHLSAPLYGIAEKAADIIKAAQ</sequence>
<dbReference type="InterPro" id="IPR000172">
    <property type="entry name" value="GMC_OxRdtase_N"/>
</dbReference>
<evidence type="ECO:0000256" key="5">
    <source>
        <dbReference type="ARBA" id="ARBA00022827"/>
    </source>
</evidence>
<name>A0A4S8M7B3_DENBC</name>
<feature type="binding site" evidence="9">
    <location>
        <position position="263"/>
    </location>
    <ligand>
        <name>FAD</name>
        <dbReference type="ChEBI" id="CHEBI:57692"/>
    </ligand>
</feature>
<dbReference type="PROSITE" id="PS00623">
    <property type="entry name" value="GMC_OXRED_1"/>
    <property type="match status" value="1"/>
</dbReference>
<evidence type="ECO:0000256" key="7">
    <source>
        <dbReference type="ARBA" id="ARBA00023180"/>
    </source>
</evidence>
<dbReference type="PIRSF" id="PIRSF000137">
    <property type="entry name" value="Alcohol_oxidase"/>
    <property type="match status" value="1"/>
</dbReference>
<keyword evidence="4 12" id="KW-0732">Signal</keyword>
<accession>A0A4S8M7B3</accession>
<dbReference type="GO" id="GO:0016614">
    <property type="term" value="F:oxidoreductase activity, acting on CH-OH group of donors"/>
    <property type="evidence" value="ECO:0007669"/>
    <property type="project" value="InterPro"/>
</dbReference>
<evidence type="ECO:0000256" key="1">
    <source>
        <dbReference type="ARBA" id="ARBA00001974"/>
    </source>
</evidence>
<evidence type="ECO:0000256" key="2">
    <source>
        <dbReference type="ARBA" id="ARBA00010790"/>
    </source>
</evidence>
<evidence type="ECO:0000256" key="8">
    <source>
        <dbReference type="PIRSR" id="PIRSR000137-1"/>
    </source>
</evidence>
<dbReference type="InterPro" id="IPR036188">
    <property type="entry name" value="FAD/NAD-bd_sf"/>
</dbReference>
<dbReference type="OrthoDB" id="269227at2759"/>
<dbReference type="InterPro" id="IPR012132">
    <property type="entry name" value="GMC_OxRdtase"/>
</dbReference>
<evidence type="ECO:0000259" key="14">
    <source>
        <dbReference type="PROSITE" id="PS00624"/>
    </source>
</evidence>
<keyword evidence="6" id="KW-0560">Oxidoreductase</keyword>
<dbReference type="AlphaFoldDB" id="A0A4S8M7B3"/>
<evidence type="ECO:0000256" key="4">
    <source>
        <dbReference type="ARBA" id="ARBA00022729"/>
    </source>
</evidence>
<organism evidence="15 16">
    <name type="scientific">Dendrothele bispora (strain CBS 962.96)</name>
    <dbReference type="NCBI Taxonomy" id="1314807"/>
    <lineage>
        <taxon>Eukaryota</taxon>
        <taxon>Fungi</taxon>
        <taxon>Dikarya</taxon>
        <taxon>Basidiomycota</taxon>
        <taxon>Agaricomycotina</taxon>
        <taxon>Agaricomycetes</taxon>
        <taxon>Agaricomycetidae</taxon>
        <taxon>Agaricales</taxon>
        <taxon>Agaricales incertae sedis</taxon>
        <taxon>Dendrothele</taxon>
    </lineage>
</organism>
<evidence type="ECO:0000313" key="16">
    <source>
        <dbReference type="Proteomes" id="UP000297245"/>
    </source>
</evidence>
<evidence type="ECO:0000256" key="9">
    <source>
        <dbReference type="PIRSR" id="PIRSR000137-2"/>
    </source>
</evidence>
<dbReference type="InterPro" id="IPR027424">
    <property type="entry name" value="Glucose_Oxidase_domain_2"/>
</dbReference>
<dbReference type="PANTHER" id="PTHR11552:SF201">
    <property type="entry name" value="GLUCOSE-METHANOL-CHOLINE OXIDOREDUCTASE N-TERMINAL DOMAIN-CONTAINING PROTEIN"/>
    <property type="match status" value="1"/>
</dbReference>
<evidence type="ECO:0000256" key="3">
    <source>
        <dbReference type="ARBA" id="ARBA00022630"/>
    </source>
</evidence>
<dbReference type="SUPFAM" id="SSF54373">
    <property type="entry name" value="FAD-linked reductases, C-terminal domain"/>
    <property type="match status" value="1"/>
</dbReference>
<comment type="similarity">
    <text evidence="2 10">Belongs to the GMC oxidoreductase family.</text>
</comment>
<feature type="domain" description="Glucose-methanol-choline oxidoreductase N-terminal" evidence="13">
    <location>
        <begin position="103"/>
        <end position="126"/>
    </location>
</feature>
<evidence type="ECO:0000256" key="11">
    <source>
        <dbReference type="SAM" id="MobiDB-lite"/>
    </source>
</evidence>
<dbReference type="Gene3D" id="3.50.50.60">
    <property type="entry name" value="FAD/NAD(P)-binding domain"/>
    <property type="match status" value="1"/>
</dbReference>
<feature type="active site" description="Proton donor" evidence="8">
    <location>
        <position position="547"/>
    </location>
</feature>
<feature type="chain" id="PRO_5020861991" evidence="12">
    <location>
        <begin position="18"/>
        <end position="610"/>
    </location>
</feature>
<dbReference type="GO" id="GO:0050660">
    <property type="term" value="F:flavin adenine dinucleotide binding"/>
    <property type="evidence" value="ECO:0007669"/>
    <property type="project" value="InterPro"/>
</dbReference>
<feature type="active site" description="Proton acceptor" evidence="8">
    <location>
        <position position="590"/>
    </location>
</feature>
<dbReference type="PROSITE" id="PS00624">
    <property type="entry name" value="GMC_OXRED_2"/>
    <property type="match status" value="1"/>
</dbReference>
<evidence type="ECO:0000256" key="10">
    <source>
        <dbReference type="RuleBase" id="RU003968"/>
    </source>
</evidence>
<comment type="cofactor">
    <cofactor evidence="1 9">
        <name>FAD</name>
        <dbReference type="ChEBI" id="CHEBI:57692"/>
    </cofactor>
</comment>
<feature type="domain" description="Glucose-methanol-choline oxidoreductase N-terminal" evidence="14">
    <location>
        <begin position="306"/>
        <end position="320"/>
    </location>
</feature>
<evidence type="ECO:0000313" key="15">
    <source>
        <dbReference type="EMBL" id="THU98212.1"/>
    </source>
</evidence>
<keyword evidence="7" id="KW-0325">Glycoprotein</keyword>
<keyword evidence="16" id="KW-1185">Reference proteome</keyword>
<dbReference type="InterPro" id="IPR007867">
    <property type="entry name" value="GMC_OxRtase_C"/>
</dbReference>
<dbReference type="SUPFAM" id="SSF51905">
    <property type="entry name" value="FAD/NAD(P)-binding domain"/>
    <property type="match status" value="1"/>
</dbReference>
<reference evidence="15 16" key="1">
    <citation type="journal article" date="2019" name="Nat. Ecol. Evol.">
        <title>Megaphylogeny resolves global patterns of mushroom evolution.</title>
        <authorList>
            <person name="Varga T."/>
            <person name="Krizsan K."/>
            <person name="Foldi C."/>
            <person name="Dima B."/>
            <person name="Sanchez-Garcia M."/>
            <person name="Sanchez-Ramirez S."/>
            <person name="Szollosi G.J."/>
            <person name="Szarkandi J.G."/>
            <person name="Papp V."/>
            <person name="Albert L."/>
            <person name="Andreopoulos W."/>
            <person name="Angelini C."/>
            <person name="Antonin V."/>
            <person name="Barry K.W."/>
            <person name="Bougher N.L."/>
            <person name="Buchanan P."/>
            <person name="Buyck B."/>
            <person name="Bense V."/>
            <person name="Catcheside P."/>
            <person name="Chovatia M."/>
            <person name="Cooper J."/>
            <person name="Damon W."/>
            <person name="Desjardin D."/>
            <person name="Finy P."/>
            <person name="Geml J."/>
            <person name="Haridas S."/>
            <person name="Hughes K."/>
            <person name="Justo A."/>
            <person name="Karasinski D."/>
            <person name="Kautmanova I."/>
            <person name="Kiss B."/>
            <person name="Kocsube S."/>
            <person name="Kotiranta H."/>
            <person name="LaButti K.M."/>
            <person name="Lechner B.E."/>
            <person name="Liimatainen K."/>
            <person name="Lipzen A."/>
            <person name="Lukacs Z."/>
            <person name="Mihaltcheva S."/>
            <person name="Morgado L.N."/>
            <person name="Niskanen T."/>
            <person name="Noordeloos M.E."/>
            <person name="Ohm R.A."/>
            <person name="Ortiz-Santana B."/>
            <person name="Ovrebo C."/>
            <person name="Racz N."/>
            <person name="Riley R."/>
            <person name="Savchenko A."/>
            <person name="Shiryaev A."/>
            <person name="Soop K."/>
            <person name="Spirin V."/>
            <person name="Szebenyi C."/>
            <person name="Tomsovsky M."/>
            <person name="Tulloss R.E."/>
            <person name="Uehling J."/>
            <person name="Grigoriev I.V."/>
            <person name="Vagvolgyi C."/>
            <person name="Papp T."/>
            <person name="Martin F.M."/>
            <person name="Miettinen O."/>
            <person name="Hibbett D.S."/>
            <person name="Nagy L.G."/>
        </authorList>
    </citation>
    <scope>NUCLEOTIDE SEQUENCE [LARGE SCALE GENOMIC DNA]</scope>
    <source>
        <strain evidence="15 16">CBS 962.96</strain>
    </source>
</reference>
<feature type="signal peptide" evidence="12">
    <location>
        <begin position="1"/>
        <end position="17"/>
    </location>
</feature>
<dbReference type="Gene3D" id="4.10.450.10">
    <property type="entry name" value="Glucose Oxidase, domain 2"/>
    <property type="match status" value="1"/>
</dbReference>
<keyword evidence="5 9" id="KW-0274">FAD</keyword>
<keyword evidence="3 10" id="KW-0285">Flavoprotein</keyword>
<protein>
    <submittedName>
        <fullName evidence="15">Alcohol oxidase</fullName>
    </submittedName>
</protein>
<evidence type="ECO:0000256" key="6">
    <source>
        <dbReference type="ARBA" id="ARBA00023002"/>
    </source>
</evidence>
<dbReference type="Pfam" id="PF00732">
    <property type="entry name" value="GMC_oxred_N"/>
    <property type="match status" value="1"/>
</dbReference>
<dbReference type="EMBL" id="ML179140">
    <property type="protein sequence ID" value="THU98212.1"/>
    <property type="molecule type" value="Genomic_DNA"/>
</dbReference>
<evidence type="ECO:0000259" key="13">
    <source>
        <dbReference type="PROSITE" id="PS00623"/>
    </source>
</evidence>
<dbReference type="Gene3D" id="3.30.560.10">
    <property type="entry name" value="Glucose Oxidase, domain 3"/>
    <property type="match status" value="1"/>
</dbReference>
<dbReference type="PANTHER" id="PTHR11552">
    <property type="entry name" value="GLUCOSE-METHANOL-CHOLINE GMC OXIDOREDUCTASE"/>
    <property type="match status" value="1"/>
</dbReference>